<dbReference type="InterPro" id="IPR000225">
    <property type="entry name" value="Armadillo"/>
</dbReference>
<dbReference type="KEGG" id="crq:GCK72_001516"/>
<dbReference type="STRING" id="31234.E3N1M2"/>
<keyword evidence="4" id="KW-1185">Reference proteome</keyword>
<dbReference type="AlphaFoldDB" id="E3N1M2"/>
<dbReference type="eggNOG" id="KOG4203">
    <property type="taxonomic scope" value="Eukaryota"/>
</dbReference>
<gene>
    <name evidence="3" type="primary">Cre-hmp-2</name>
    <name evidence="3" type="ORF">CRE_14200</name>
</gene>
<organism evidence="4">
    <name type="scientific">Caenorhabditis remanei</name>
    <name type="common">Caenorhabditis vulgaris</name>
    <dbReference type="NCBI Taxonomy" id="31234"/>
    <lineage>
        <taxon>Eukaryota</taxon>
        <taxon>Metazoa</taxon>
        <taxon>Ecdysozoa</taxon>
        <taxon>Nematoda</taxon>
        <taxon>Chromadorea</taxon>
        <taxon>Rhabditida</taxon>
        <taxon>Rhabditina</taxon>
        <taxon>Rhabditomorpha</taxon>
        <taxon>Rhabditoidea</taxon>
        <taxon>Rhabditidae</taxon>
        <taxon>Peloderinae</taxon>
        <taxon>Caenorhabditis</taxon>
    </lineage>
</organism>
<dbReference type="EMBL" id="DS268509">
    <property type="protein sequence ID" value="EFO83788.1"/>
    <property type="molecule type" value="Genomic_DNA"/>
</dbReference>
<dbReference type="InterPro" id="IPR016024">
    <property type="entry name" value="ARM-type_fold"/>
</dbReference>
<evidence type="ECO:0000313" key="4">
    <source>
        <dbReference type="Proteomes" id="UP000008281"/>
    </source>
</evidence>
<dbReference type="InterPro" id="IPR013284">
    <property type="entry name" value="Beta-catenin"/>
</dbReference>
<evidence type="ECO:0000256" key="2">
    <source>
        <dbReference type="PROSITE-ProRule" id="PRU00259"/>
    </source>
</evidence>
<dbReference type="InParanoid" id="E3N1M2"/>
<evidence type="ECO:0000256" key="1">
    <source>
        <dbReference type="ARBA" id="ARBA00022473"/>
    </source>
</evidence>
<dbReference type="Gene3D" id="1.25.10.10">
    <property type="entry name" value="Leucine-rich Repeat Variant"/>
    <property type="match status" value="1"/>
</dbReference>
<name>E3N1M2_CAERE</name>
<sequence length="710" mass="78084">MFGAVSMQRLVLDLASRVNQFSINFISVTATMMLHQTTNSYSMYTDHEIETRTSRIRAAMFPDWTPPTSAAEATNSSSSIVELMHMPTQQLKKSVMDLLTYEGSNDMSGMSLPDLVKLMCDHDESVVARAVHRAYMLSREDPNFFNTPGFDHRAFIEALMHASNSSNVNVRRNAIGALSHMSEQRGGPLLIFRSGGLAEIIRMLYDSLESVVHYAVTTLRNLLMHVSESRGQARALNAVEALTPHLHKTNPKLLAQVADGLYFLLIDDAQSKISFLSLLGPQILVSILREYSEHRKLIYTVVRCIRSLSVCPSNKPALISLGCLPALYAELCAAKDERSQTAILVAMRNLSDSATNEENLTQLIIKLLEIIRTANDGMTACACGTLSNLTCNNTRNKQTVCSHGGIDALVTAIGRFPDVEEVTEPALCALRHCTARHSLAEEAQSELRICHAFPVILDQLATLRTPVIKAALGVIRNCALLQTNLIELTQEQTGGGHTAVSLTMDILRRAITAIEENPDIAVDGVPMWGVIEGSVSALHQLANHPAVAAACCDDMGQVGNPEFPPFLDLLHRLLSHPKLNSMEDEVLEREILGLLYQLSKRPDGARAVESTGVTVLLMESRGSQYKSVVTYANGVLNNLKRGDAAGMMNMSNSYEYEMSGGGNDWQRDGLERELFAEMYPTNDGGHSESINVALNNSQMRPNHNWYDTDL</sequence>
<dbReference type="FunFam" id="1.25.10.10:FF:000713">
    <property type="entry name" value="Beta-catenin-like protein hmp-2"/>
    <property type="match status" value="1"/>
</dbReference>
<feature type="repeat" description="ARM" evidence="2">
    <location>
        <begin position="195"/>
        <end position="222"/>
    </location>
</feature>
<dbReference type="SUPFAM" id="SSF48371">
    <property type="entry name" value="ARM repeat"/>
    <property type="match status" value="1"/>
</dbReference>
<reference evidence="3" key="1">
    <citation type="submission" date="2007-07" db="EMBL/GenBank/DDBJ databases">
        <title>PCAP assembly of the Caenorhabditis remanei genome.</title>
        <authorList>
            <consortium name="The Caenorhabditis remanei Sequencing Consortium"/>
            <person name="Wilson R.K."/>
        </authorList>
    </citation>
    <scope>NUCLEOTIDE SEQUENCE [LARGE SCALE GENOMIC DNA]</scope>
    <source>
        <strain evidence="3">PB4641</strain>
    </source>
</reference>
<evidence type="ECO:0000313" key="3">
    <source>
        <dbReference type="EMBL" id="EFO83788.1"/>
    </source>
</evidence>
<dbReference type="InterPro" id="IPR011989">
    <property type="entry name" value="ARM-like"/>
</dbReference>
<dbReference type="HOGENOM" id="CLU_008757_1_1_1"/>
<keyword evidence="1" id="KW-0217">Developmental protein</keyword>
<dbReference type="PANTHER" id="PTHR45976">
    <property type="entry name" value="ARMADILLO SEGMENT POLARITY PROTEIN"/>
    <property type="match status" value="1"/>
</dbReference>
<dbReference type="RefSeq" id="XP_003097718.2">
    <property type="nucleotide sequence ID" value="XM_003097670.2"/>
</dbReference>
<dbReference type="CDD" id="cd21719">
    <property type="entry name" value="CTNNAbd_CTNNB1-like"/>
    <property type="match status" value="1"/>
</dbReference>
<dbReference type="CTD" id="9826879"/>
<dbReference type="GeneID" id="9826879"/>
<dbReference type="OMA" id="TYEGSND"/>
<dbReference type="SMART" id="SM00185">
    <property type="entry name" value="ARM"/>
    <property type="match status" value="8"/>
</dbReference>
<accession>E3N1M2</accession>
<proteinExistence type="predicted"/>
<dbReference type="PROSITE" id="PS50176">
    <property type="entry name" value="ARM_REPEAT"/>
    <property type="match status" value="2"/>
</dbReference>
<protein>
    <submittedName>
        <fullName evidence="3">CRE-HMP-2 protein</fullName>
    </submittedName>
</protein>
<dbReference type="Pfam" id="PF00514">
    <property type="entry name" value="Arm"/>
    <property type="match status" value="2"/>
</dbReference>
<dbReference type="FunCoup" id="E3N1M2">
    <property type="interactions" value="2087"/>
</dbReference>
<feature type="repeat" description="ARM" evidence="2">
    <location>
        <begin position="362"/>
        <end position="404"/>
    </location>
</feature>
<dbReference type="Proteomes" id="UP000008281">
    <property type="component" value="Unassembled WGS sequence"/>
</dbReference>
<dbReference type="OrthoDB" id="195736at2759"/>
<dbReference type="PRINTS" id="PR01869">
    <property type="entry name" value="BCATNINFAMLY"/>
</dbReference>
<dbReference type="GO" id="GO:0045296">
    <property type="term" value="F:cadherin binding"/>
    <property type="evidence" value="ECO:0007669"/>
    <property type="project" value="InterPro"/>
</dbReference>
<dbReference type="GO" id="GO:0007155">
    <property type="term" value="P:cell adhesion"/>
    <property type="evidence" value="ECO:0007669"/>
    <property type="project" value="InterPro"/>
</dbReference>